<comment type="caution">
    <text evidence="2">The sequence shown here is derived from an EMBL/GenBank/DDBJ whole genome shotgun (WGS) entry which is preliminary data.</text>
</comment>
<organism evidence="2 3">
    <name type="scientific">Amylocarpus encephaloides</name>
    <dbReference type="NCBI Taxonomy" id="45428"/>
    <lineage>
        <taxon>Eukaryota</taxon>
        <taxon>Fungi</taxon>
        <taxon>Dikarya</taxon>
        <taxon>Ascomycota</taxon>
        <taxon>Pezizomycotina</taxon>
        <taxon>Leotiomycetes</taxon>
        <taxon>Helotiales</taxon>
        <taxon>Helotiales incertae sedis</taxon>
        <taxon>Amylocarpus</taxon>
    </lineage>
</organism>
<evidence type="ECO:0000256" key="1">
    <source>
        <dbReference type="SAM" id="MobiDB-lite"/>
    </source>
</evidence>
<accession>A0A9P7YLK3</accession>
<sequence>MSRPSSQDWGPLTKRHGAREQFKKKGIIVLATKRKLSFAGPAKTATAFVLGGACAVILSRRLSRAWLNRKGTDGCQCWHGNSTAEVSCVASWTERTKAEFLLHFGWDQTLLESFGVRMVSIHLIDFAPARRLTRPTEDPHPFPQSPPPTKNDQRTSTPPPPPWILRDAGIRSNIPQTDKQDRSISRPDNRRMDTRCGTRGLHVRRRYDSSHDVDAMGRSFSASFEFASASCVGVEVEGGGARMN</sequence>
<protein>
    <submittedName>
        <fullName evidence="2">Uncharacterized protein</fullName>
    </submittedName>
</protein>
<proteinExistence type="predicted"/>
<dbReference type="EMBL" id="MU251434">
    <property type="protein sequence ID" value="KAG9235340.1"/>
    <property type="molecule type" value="Genomic_DNA"/>
</dbReference>
<keyword evidence="3" id="KW-1185">Reference proteome</keyword>
<feature type="compositionally biased region" description="Basic and acidic residues" evidence="1">
    <location>
        <begin position="178"/>
        <end position="195"/>
    </location>
</feature>
<dbReference type="AlphaFoldDB" id="A0A9P7YLK3"/>
<evidence type="ECO:0000313" key="3">
    <source>
        <dbReference type="Proteomes" id="UP000824998"/>
    </source>
</evidence>
<dbReference type="Proteomes" id="UP000824998">
    <property type="component" value="Unassembled WGS sequence"/>
</dbReference>
<reference evidence="2" key="1">
    <citation type="journal article" date="2021" name="IMA Fungus">
        <title>Genomic characterization of three marine fungi, including Emericellopsis atlantica sp. nov. with signatures of a generalist lifestyle and marine biomass degradation.</title>
        <authorList>
            <person name="Hagestad O.C."/>
            <person name="Hou L."/>
            <person name="Andersen J.H."/>
            <person name="Hansen E.H."/>
            <person name="Altermark B."/>
            <person name="Li C."/>
            <person name="Kuhnert E."/>
            <person name="Cox R.J."/>
            <person name="Crous P.W."/>
            <person name="Spatafora J.W."/>
            <person name="Lail K."/>
            <person name="Amirebrahimi M."/>
            <person name="Lipzen A."/>
            <person name="Pangilinan J."/>
            <person name="Andreopoulos W."/>
            <person name="Hayes R.D."/>
            <person name="Ng V."/>
            <person name="Grigoriev I.V."/>
            <person name="Jackson S.A."/>
            <person name="Sutton T.D.S."/>
            <person name="Dobson A.D.W."/>
            <person name="Rama T."/>
        </authorList>
    </citation>
    <scope>NUCLEOTIDE SEQUENCE</scope>
    <source>
        <strain evidence="2">TRa018bII</strain>
    </source>
</reference>
<feature type="region of interest" description="Disordered" evidence="1">
    <location>
        <begin position="134"/>
        <end position="195"/>
    </location>
</feature>
<evidence type="ECO:0000313" key="2">
    <source>
        <dbReference type="EMBL" id="KAG9235340.1"/>
    </source>
</evidence>
<name>A0A9P7YLK3_9HELO</name>
<gene>
    <name evidence="2" type="ORF">BJ875DRAFT_440398</name>
</gene>